<evidence type="ECO:0000256" key="2">
    <source>
        <dbReference type="SAM" id="MobiDB-lite"/>
    </source>
</evidence>
<keyword evidence="5" id="KW-1185">Reference proteome</keyword>
<dbReference type="InterPro" id="IPR005312">
    <property type="entry name" value="DUF1759"/>
</dbReference>
<feature type="compositionally biased region" description="Polar residues" evidence="2">
    <location>
        <begin position="295"/>
        <end position="306"/>
    </location>
</feature>
<organism evidence="4 5">
    <name type="scientific">Molorchus minor</name>
    <dbReference type="NCBI Taxonomy" id="1323400"/>
    <lineage>
        <taxon>Eukaryota</taxon>
        <taxon>Metazoa</taxon>
        <taxon>Ecdysozoa</taxon>
        <taxon>Arthropoda</taxon>
        <taxon>Hexapoda</taxon>
        <taxon>Insecta</taxon>
        <taxon>Pterygota</taxon>
        <taxon>Neoptera</taxon>
        <taxon>Endopterygota</taxon>
        <taxon>Coleoptera</taxon>
        <taxon>Polyphaga</taxon>
        <taxon>Cucujiformia</taxon>
        <taxon>Chrysomeloidea</taxon>
        <taxon>Cerambycidae</taxon>
        <taxon>Lamiinae</taxon>
        <taxon>Monochamini</taxon>
        <taxon>Molorchus</taxon>
    </lineage>
</organism>
<gene>
    <name evidence="4" type="ORF">NQ317_000636</name>
</gene>
<feature type="region of interest" description="Disordered" evidence="2">
    <location>
        <begin position="295"/>
        <end position="322"/>
    </location>
</feature>
<feature type="domain" description="Peptidase A2" evidence="3">
    <location>
        <begin position="496"/>
        <end position="533"/>
    </location>
</feature>
<dbReference type="InterPro" id="IPR021109">
    <property type="entry name" value="Peptidase_aspartic_dom_sf"/>
</dbReference>
<reference evidence="4" key="1">
    <citation type="journal article" date="2023" name="Insect Mol. Biol.">
        <title>Genome sequencing provides insights into the evolution of gene families encoding plant cell wall-degrading enzymes in longhorned beetles.</title>
        <authorList>
            <person name="Shin N.R."/>
            <person name="Okamura Y."/>
            <person name="Kirsch R."/>
            <person name="Pauchet Y."/>
        </authorList>
    </citation>
    <scope>NUCLEOTIDE SEQUENCE</scope>
    <source>
        <strain evidence="4">MMC_N1</strain>
    </source>
</reference>
<evidence type="ECO:0000313" key="4">
    <source>
        <dbReference type="EMBL" id="KAJ8978078.1"/>
    </source>
</evidence>
<dbReference type="EMBL" id="JAPWTJ010000477">
    <property type="protein sequence ID" value="KAJ8978078.1"/>
    <property type="molecule type" value="Genomic_DNA"/>
</dbReference>
<dbReference type="PANTHER" id="PTHR47331">
    <property type="entry name" value="PHD-TYPE DOMAIN-CONTAINING PROTEIN"/>
    <property type="match status" value="1"/>
</dbReference>
<evidence type="ECO:0000256" key="1">
    <source>
        <dbReference type="ARBA" id="ARBA00022801"/>
    </source>
</evidence>
<dbReference type="InterPro" id="IPR001995">
    <property type="entry name" value="Peptidase_A2_cat"/>
</dbReference>
<proteinExistence type="predicted"/>
<evidence type="ECO:0000259" key="3">
    <source>
        <dbReference type="PROSITE" id="PS50175"/>
    </source>
</evidence>
<sequence>MSNADKLKRAKNLRTVEINRMQELVETAQLAQTNSSFHSQFKQRYQIIDNIQEVFNKYHNAIFNYLPVEADEEYEIEDKVRTKFDKQYFATKTVYYDLFEKNQVTRNEEPDLPRPKLPELKLIKFNGDIKHFTSFVDVFDALVHNNSQLSNIEKFSHLLACLEGQPKNLVQTHPLTSANYIIAYNALKSRYSNKRLLATFHWNEVENAPRLTHENPPAIRKLLDIFTENIAALTNLGFPVDQWDFILTHMLLKRLDPTLICRFETQYGSTEMPSFQTLKEFISKQCTAYETISSSSASFNPRSKNYSNDRSKNNSQNAVQRSSSFLTAANQNNNNNRPCILCNTSDHVIYGCPLLLNKPPYERFNLIKQRNLCVNCLSHTHSFQNCNSTSTCKTCHQRHHTLLHFTRNTQQTPPLRNISRISSEPSTSSQMSSPSHDSNNDNPRVSHAFAARNEIAQACPASRIYCDFGNVNKSNTVLLSTVKLNIRDSFGNFQTIRAILDSGSEACYIAKRQVQRLGFKITQCCVNIVGLGGMNTTTSGEVTSTIKPLNRETPMYDINLIVLDKICSDMPAYNLDISKWTHIKNLTLADPDFNISSPIDMILGANIYYKILIDGQIPALTEHLPTAINTTFGYVLLGEICDTHDSYSINSLFSANDFERLDNTVRQFWNLEEIPQQIIISPENNQCEKYYSNTTFRLDSGRYVVSLPFIDNNLPEFENSRLPALRRFYSLERRLMSDTVTFGISCSPYLALRTIMQLANDEKSTFELAANVLLSDIYIDDIVTGCNSVADAIKLQSDLILLLKRGGFELRKWASNNPELLSNLPQDIIYNNTLFLTRKLKIQLRF</sequence>
<dbReference type="Proteomes" id="UP001162164">
    <property type="component" value="Unassembled WGS sequence"/>
</dbReference>
<feature type="region of interest" description="Disordered" evidence="2">
    <location>
        <begin position="407"/>
        <end position="444"/>
    </location>
</feature>
<protein>
    <recommendedName>
        <fullName evidence="3">Peptidase A2 domain-containing protein</fullName>
    </recommendedName>
</protein>
<evidence type="ECO:0000313" key="5">
    <source>
        <dbReference type="Proteomes" id="UP001162164"/>
    </source>
</evidence>
<keyword evidence="1" id="KW-0378">Hydrolase</keyword>
<name>A0ABQ9JIN7_9CUCU</name>
<accession>A0ABQ9JIN7</accession>
<dbReference type="Pfam" id="PF03564">
    <property type="entry name" value="DUF1759"/>
    <property type="match status" value="1"/>
</dbReference>
<dbReference type="Gene3D" id="2.40.70.10">
    <property type="entry name" value="Acid Proteases"/>
    <property type="match status" value="1"/>
</dbReference>
<feature type="compositionally biased region" description="Polar residues" evidence="2">
    <location>
        <begin position="313"/>
        <end position="322"/>
    </location>
</feature>
<comment type="caution">
    <text evidence="4">The sequence shown here is derived from an EMBL/GenBank/DDBJ whole genome shotgun (WGS) entry which is preliminary data.</text>
</comment>
<feature type="compositionally biased region" description="Low complexity" evidence="2">
    <location>
        <begin position="419"/>
        <end position="443"/>
    </location>
</feature>
<dbReference type="PROSITE" id="PS50175">
    <property type="entry name" value="ASP_PROT_RETROV"/>
    <property type="match status" value="1"/>
</dbReference>